<organism evidence="2 3">
    <name type="scientific">Candidatus Gallimonas intestinavium</name>
    <dbReference type="NCBI Taxonomy" id="2838603"/>
    <lineage>
        <taxon>Bacteria</taxon>
        <taxon>Bacillati</taxon>
        <taxon>Bacillota</taxon>
        <taxon>Clostridia</taxon>
        <taxon>Candidatus Gallimonas</taxon>
    </lineage>
</organism>
<evidence type="ECO:0000313" key="2">
    <source>
        <dbReference type="EMBL" id="HIZ72170.1"/>
    </source>
</evidence>
<feature type="domain" description="Aminoglycoside phosphotransferase" evidence="1">
    <location>
        <begin position="53"/>
        <end position="275"/>
    </location>
</feature>
<reference evidence="2" key="1">
    <citation type="journal article" date="2021" name="PeerJ">
        <title>Extensive microbial diversity within the chicken gut microbiome revealed by metagenomics and culture.</title>
        <authorList>
            <person name="Gilroy R."/>
            <person name="Ravi A."/>
            <person name="Getino M."/>
            <person name="Pursley I."/>
            <person name="Horton D.L."/>
            <person name="Alikhan N.F."/>
            <person name="Baker D."/>
            <person name="Gharbi K."/>
            <person name="Hall N."/>
            <person name="Watson M."/>
            <person name="Adriaenssens E.M."/>
            <person name="Foster-Nyarko E."/>
            <person name="Jarju S."/>
            <person name="Secka A."/>
            <person name="Antonio M."/>
            <person name="Oren A."/>
            <person name="Chaudhuri R.R."/>
            <person name="La Ragione R."/>
            <person name="Hildebrand F."/>
            <person name="Pallen M.J."/>
        </authorList>
    </citation>
    <scope>NUCLEOTIDE SEQUENCE</scope>
    <source>
        <strain evidence="2">ChiW7-2402</strain>
    </source>
</reference>
<comment type="caution">
    <text evidence="2">The sequence shown here is derived from an EMBL/GenBank/DDBJ whole genome shotgun (WGS) entry which is preliminary data.</text>
</comment>
<dbReference type="EMBL" id="DXBB01000022">
    <property type="protein sequence ID" value="HIZ72170.1"/>
    <property type="molecule type" value="Genomic_DNA"/>
</dbReference>
<gene>
    <name evidence="2" type="ORF">H9964_01155</name>
</gene>
<reference evidence="2" key="2">
    <citation type="submission" date="2021-04" db="EMBL/GenBank/DDBJ databases">
        <authorList>
            <person name="Gilroy R."/>
        </authorList>
    </citation>
    <scope>NUCLEOTIDE SEQUENCE</scope>
    <source>
        <strain evidence="2">ChiW7-2402</strain>
    </source>
</reference>
<sequence length="363" mass="39583">MTASRAMSAPAEKILSVPTQALSPEEAARFLLPFGVGAPERTETLLSYDWEGGAFRRIVRCRYGAGDLVLKVRREEELPLSRLASQCAFSEYLAKNGVRTARLLPVLSCGEGRSGESFAAELPMEGGPALVTAERFCGGQLTVVTPDLAEAMGELLARAHTLSERGGCHAEGRVLFDPFQENDLFSLEEFEALLPAFSGENGRLAEAIAARGRELLSALSPFRALPRCAVQGDLADCNLFLTPKGELGMFDFNNCGDNAPYLDAVMHGVYIARLMEYGRPADEALSCGMYARFWRGYTAVRPLSQEEAAAREAFVRLICTFWKFDLLFREDSLAALVKADDGEAVACRLARMAQKLDGRGVFA</sequence>
<evidence type="ECO:0000259" key="1">
    <source>
        <dbReference type="Pfam" id="PF01636"/>
    </source>
</evidence>
<dbReference type="SUPFAM" id="SSF56112">
    <property type="entry name" value="Protein kinase-like (PK-like)"/>
    <property type="match status" value="1"/>
</dbReference>
<protein>
    <submittedName>
        <fullName evidence="2">Phosphotransferase</fullName>
    </submittedName>
</protein>
<dbReference type="InterPro" id="IPR002575">
    <property type="entry name" value="Aminoglycoside_PTrfase"/>
</dbReference>
<dbReference type="Proteomes" id="UP000824102">
    <property type="component" value="Unassembled WGS sequence"/>
</dbReference>
<accession>A0A9D2JYC1</accession>
<dbReference type="Pfam" id="PF01636">
    <property type="entry name" value="APH"/>
    <property type="match status" value="1"/>
</dbReference>
<evidence type="ECO:0000313" key="3">
    <source>
        <dbReference type="Proteomes" id="UP000824102"/>
    </source>
</evidence>
<dbReference type="Gene3D" id="3.90.1200.10">
    <property type="match status" value="1"/>
</dbReference>
<name>A0A9D2JYC1_9FIRM</name>
<dbReference type="AlphaFoldDB" id="A0A9D2JYC1"/>
<proteinExistence type="predicted"/>
<dbReference type="InterPro" id="IPR011009">
    <property type="entry name" value="Kinase-like_dom_sf"/>
</dbReference>